<evidence type="ECO:0000313" key="9">
    <source>
        <dbReference type="Proteomes" id="UP001203297"/>
    </source>
</evidence>
<evidence type="ECO:0000256" key="4">
    <source>
        <dbReference type="ARBA" id="ARBA00023242"/>
    </source>
</evidence>
<feature type="compositionally biased region" description="Acidic residues" evidence="5">
    <location>
        <begin position="503"/>
        <end position="513"/>
    </location>
</feature>
<dbReference type="Pfam" id="PF08701">
    <property type="entry name" value="GN3L_Grn1"/>
    <property type="match status" value="1"/>
</dbReference>
<feature type="domain" description="G" evidence="6">
    <location>
        <begin position="264"/>
        <end position="349"/>
    </location>
</feature>
<dbReference type="InterPro" id="IPR023179">
    <property type="entry name" value="GTP-bd_ortho_bundle_sf"/>
</dbReference>
<accession>A0AAD4QMS4</accession>
<protein>
    <recommendedName>
        <fullName evidence="10">CP-type G domain-containing protein</fullName>
    </recommendedName>
</protein>
<feature type="region of interest" description="Disordered" evidence="5">
    <location>
        <begin position="69"/>
        <end position="100"/>
    </location>
</feature>
<keyword evidence="2" id="KW-0547">Nucleotide-binding</keyword>
<evidence type="ECO:0008006" key="10">
    <source>
        <dbReference type="Google" id="ProtNLM"/>
    </source>
</evidence>
<comment type="caution">
    <text evidence="8">The sequence shown here is derived from an EMBL/GenBank/DDBJ whole genome shotgun (WGS) entry which is preliminary data.</text>
</comment>
<sequence>MPRIRKKTSRRSSTAHRAKIKHKAAEGKKKAKKAAKIDITWKSKKPKDPGIPNNFPYKDQILAEIAEERRQAAEAKARRKEDKKTLRAQQKAALKEDRKDKERGIEGVVTFGGRTGKSKNGNFSIGAPGSASTTERHAPLLLNSDLSHLAAVLDKADVVIEVLDARDPLAHRCKVLETRIASKEGQKLLLMLNKIDTCPREPTAMWAARLRTEHPTLLFRVASSSLPPTVTQDSTKGKGKGKGEAVSQLLGHWAQEKTGDNPLHVAVVGLTNSGKSAFINSIVRRASLDLYVPSSSTNTPSTTSRTFEVTLELGGKAVVFIDTPGLAWQPSDEGSLEDREKSRAQDVLLRNRGRIDRIKDPMPAVSYIVSRAETEDLMVFYGLPAFTKDNVDAFLVGVARAHALVKKGGNPDLAGAARLVLRDWSTGKLPRYAIPPPTSRPESITTDEDLMLATIYAEDSVLLERLAPRKELRRSGDLVRLSSGQVDEHALAFEMPWFGLDDANSENEDEIEDADGKAEGEEFEARQGSICEGGDDDESSDDDDDDDRTDDGKQDGALSIAPSSSLRKRKMLPAAEPRDRRKNARPPPPALAKATNSLPLRPAIVPNRKPKNPPFRPVIAPKPKNNDINTKAQKRKQAVAAEDDAYDFGKFF</sequence>
<evidence type="ECO:0000259" key="7">
    <source>
        <dbReference type="Pfam" id="PF08701"/>
    </source>
</evidence>
<keyword evidence="4" id="KW-0539">Nucleus</keyword>
<feature type="domain" description="Guanine nucleotide-binding protein-like 3 N-terminal" evidence="7">
    <location>
        <begin position="15"/>
        <end position="89"/>
    </location>
</feature>
<reference evidence="8" key="1">
    <citation type="journal article" date="2022" name="New Phytol.">
        <title>Evolutionary transition to the ectomycorrhizal habit in the genomes of a hyperdiverse lineage of mushroom-forming fungi.</title>
        <authorList>
            <person name="Looney B."/>
            <person name="Miyauchi S."/>
            <person name="Morin E."/>
            <person name="Drula E."/>
            <person name="Courty P.E."/>
            <person name="Kohler A."/>
            <person name="Kuo A."/>
            <person name="LaButti K."/>
            <person name="Pangilinan J."/>
            <person name="Lipzen A."/>
            <person name="Riley R."/>
            <person name="Andreopoulos W."/>
            <person name="He G."/>
            <person name="Johnson J."/>
            <person name="Nolan M."/>
            <person name="Tritt A."/>
            <person name="Barry K.W."/>
            <person name="Grigoriev I.V."/>
            <person name="Nagy L.G."/>
            <person name="Hibbett D."/>
            <person name="Henrissat B."/>
            <person name="Matheny P.B."/>
            <person name="Labbe J."/>
            <person name="Martin F.M."/>
        </authorList>
    </citation>
    <scope>NUCLEOTIDE SEQUENCE</scope>
    <source>
        <strain evidence="8">BPL690</strain>
    </source>
</reference>
<evidence type="ECO:0000256" key="2">
    <source>
        <dbReference type="ARBA" id="ARBA00022741"/>
    </source>
</evidence>
<feature type="compositionally biased region" description="Basic and acidic residues" evidence="5">
    <location>
        <begin position="69"/>
        <end position="85"/>
    </location>
</feature>
<dbReference type="InterPro" id="IPR027417">
    <property type="entry name" value="P-loop_NTPase"/>
</dbReference>
<proteinExistence type="predicted"/>
<dbReference type="InterPro" id="IPR050755">
    <property type="entry name" value="TRAFAC_YlqF/YawG_RiboMat"/>
</dbReference>
<organism evidence="8 9">
    <name type="scientific">Multifurca ochricompacta</name>
    <dbReference type="NCBI Taxonomy" id="376703"/>
    <lineage>
        <taxon>Eukaryota</taxon>
        <taxon>Fungi</taxon>
        <taxon>Dikarya</taxon>
        <taxon>Basidiomycota</taxon>
        <taxon>Agaricomycotina</taxon>
        <taxon>Agaricomycetes</taxon>
        <taxon>Russulales</taxon>
        <taxon>Russulaceae</taxon>
        <taxon>Multifurca</taxon>
    </lineage>
</organism>
<dbReference type="InterPro" id="IPR006073">
    <property type="entry name" value="GTP-bd"/>
</dbReference>
<feature type="compositionally biased region" description="Basic residues" evidence="5">
    <location>
        <begin position="1"/>
        <end position="22"/>
    </location>
</feature>
<comment type="subcellular location">
    <subcellularLocation>
        <location evidence="1">Nucleus</location>
    </subcellularLocation>
</comment>
<dbReference type="AlphaFoldDB" id="A0AAD4QMS4"/>
<dbReference type="GO" id="GO:0005730">
    <property type="term" value="C:nucleolus"/>
    <property type="evidence" value="ECO:0007669"/>
    <property type="project" value="UniProtKB-ARBA"/>
</dbReference>
<keyword evidence="3" id="KW-0342">GTP-binding</keyword>
<dbReference type="EMBL" id="WTXG01000012">
    <property type="protein sequence ID" value="KAI0301855.1"/>
    <property type="molecule type" value="Genomic_DNA"/>
</dbReference>
<dbReference type="PANTHER" id="PTHR11089">
    <property type="entry name" value="GTP-BINDING PROTEIN-RELATED"/>
    <property type="match status" value="1"/>
</dbReference>
<feature type="compositionally biased region" description="Basic and acidic residues" evidence="5">
    <location>
        <begin position="514"/>
        <end position="525"/>
    </location>
</feature>
<dbReference type="SUPFAM" id="SSF52540">
    <property type="entry name" value="P-loop containing nucleoside triphosphate hydrolases"/>
    <property type="match status" value="1"/>
</dbReference>
<name>A0AAD4QMS4_9AGAM</name>
<keyword evidence="9" id="KW-1185">Reference proteome</keyword>
<evidence type="ECO:0000259" key="6">
    <source>
        <dbReference type="Pfam" id="PF01926"/>
    </source>
</evidence>
<dbReference type="Proteomes" id="UP001203297">
    <property type="component" value="Unassembled WGS sequence"/>
</dbReference>
<dbReference type="InterPro" id="IPR014813">
    <property type="entry name" value="Gnl3_N_dom"/>
</dbReference>
<feature type="region of interest" description="Disordered" evidence="5">
    <location>
        <begin position="501"/>
        <end position="636"/>
    </location>
</feature>
<dbReference type="Gene3D" id="3.40.50.300">
    <property type="entry name" value="P-loop containing nucleotide triphosphate hydrolases"/>
    <property type="match status" value="1"/>
</dbReference>
<feature type="region of interest" description="Disordered" evidence="5">
    <location>
        <begin position="1"/>
        <end position="56"/>
    </location>
</feature>
<dbReference type="GO" id="GO:0005525">
    <property type="term" value="F:GTP binding"/>
    <property type="evidence" value="ECO:0007669"/>
    <property type="project" value="UniProtKB-KW"/>
</dbReference>
<dbReference type="Pfam" id="PF01926">
    <property type="entry name" value="MMR_HSR1"/>
    <property type="match status" value="1"/>
</dbReference>
<dbReference type="PANTHER" id="PTHR11089:SF30">
    <property type="entry name" value="GUANINE NUCLEOTIDE-BINDING PROTEIN-LIKE 3 HOMOLOG"/>
    <property type="match status" value="1"/>
</dbReference>
<evidence type="ECO:0000313" key="8">
    <source>
        <dbReference type="EMBL" id="KAI0301855.1"/>
    </source>
</evidence>
<evidence type="ECO:0000256" key="5">
    <source>
        <dbReference type="SAM" id="MobiDB-lite"/>
    </source>
</evidence>
<dbReference type="CDD" id="cd00882">
    <property type="entry name" value="Ras_like_GTPase"/>
    <property type="match status" value="1"/>
</dbReference>
<feature type="compositionally biased region" description="Acidic residues" evidence="5">
    <location>
        <begin position="533"/>
        <end position="549"/>
    </location>
</feature>
<evidence type="ECO:0000256" key="1">
    <source>
        <dbReference type="ARBA" id="ARBA00004123"/>
    </source>
</evidence>
<gene>
    <name evidence="8" type="ORF">B0F90DRAFT_1838736</name>
</gene>
<dbReference type="Gene3D" id="1.10.1580.10">
    <property type="match status" value="1"/>
</dbReference>
<evidence type="ECO:0000256" key="3">
    <source>
        <dbReference type="ARBA" id="ARBA00023134"/>
    </source>
</evidence>